<sequence length="72" mass="8157">MIVSSARKAVVEASPPHRAAKGTNGTSHQETRRFISREIPQRPGTSHFLVLPYCLSPFSRNRIEIMFGRLKH</sequence>
<name>A0ABQ0Q8W8_9PROT</name>
<comment type="caution">
    <text evidence="2">The sequence shown here is derived from an EMBL/GenBank/DDBJ whole genome shotgun (WGS) entry which is preliminary data.</text>
</comment>
<protein>
    <recommendedName>
        <fullName evidence="4">Transposase</fullName>
    </recommendedName>
</protein>
<evidence type="ECO:0000313" key="2">
    <source>
        <dbReference type="EMBL" id="GBR09388.1"/>
    </source>
</evidence>
<accession>A0ABQ0Q8W8</accession>
<evidence type="ECO:0000256" key="1">
    <source>
        <dbReference type="SAM" id="MobiDB-lite"/>
    </source>
</evidence>
<proteinExistence type="predicted"/>
<reference evidence="2" key="1">
    <citation type="submission" date="2013-04" db="EMBL/GenBank/DDBJ databases">
        <title>The genome sequencing project of 58 acetic acid bacteria.</title>
        <authorList>
            <person name="Okamoto-Kainuma A."/>
            <person name="Ishikawa M."/>
            <person name="Umino S."/>
            <person name="Koizumi Y."/>
            <person name="Shiwa Y."/>
            <person name="Yoshikawa H."/>
            <person name="Matsutani M."/>
            <person name="Matsushita K."/>
        </authorList>
    </citation>
    <scope>NUCLEOTIDE SEQUENCE</scope>
    <source>
        <strain evidence="2">NRIC 0228</strain>
    </source>
</reference>
<gene>
    <name evidence="2" type="ORF">AA0228_0659</name>
</gene>
<feature type="region of interest" description="Disordered" evidence="1">
    <location>
        <begin position="1"/>
        <end position="32"/>
    </location>
</feature>
<evidence type="ECO:0008006" key="4">
    <source>
        <dbReference type="Google" id="ProtNLM"/>
    </source>
</evidence>
<evidence type="ECO:0000313" key="3">
    <source>
        <dbReference type="Proteomes" id="UP001061070"/>
    </source>
</evidence>
<dbReference type="EMBL" id="BAQW01000004">
    <property type="protein sequence ID" value="GBR09388.1"/>
    <property type="molecule type" value="Genomic_DNA"/>
</dbReference>
<dbReference type="Proteomes" id="UP001061070">
    <property type="component" value="Unassembled WGS sequence"/>
</dbReference>
<organism evidence="2 3">
    <name type="scientific">Gluconobacter frateurii NRIC 0228</name>
    <dbReference type="NCBI Taxonomy" id="1307946"/>
    <lineage>
        <taxon>Bacteria</taxon>
        <taxon>Pseudomonadati</taxon>
        <taxon>Pseudomonadota</taxon>
        <taxon>Alphaproteobacteria</taxon>
        <taxon>Acetobacterales</taxon>
        <taxon>Acetobacteraceae</taxon>
        <taxon>Gluconobacter</taxon>
    </lineage>
</organism>
<keyword evidence="3" id="KW-1185">Reference proteome</keyword>